<feature type="compositionally biased region" description="Basic and acidic residues" evidence="1">
    <location>
        <begin position="38"/>
        <end position="47"/>
    </location>
</feature>
<dbReference type="Proteomes" id="UP001304895">
    <property type="component" value="Unassembled WGS sequence"/>
</dbReference>
<organism evidence="2 3">
    <name type="scientific">Trichocladium antarcticum</name>
    <dbReference type="NCBI Taxonomy" id="1450529"/>
    <lineage>
        <taxon>Eukaryota</taxon>
        <taxon>Fungi</taxon>
        <taxon>Dikarya</taxon>
        <taxon>Ascomycota</taxon>
        <taxon>Pezizomycotina</taxon>
        <taxon>Sordariomycetes</taxon>
        <taxon>Sordariomycetidae</taxon>
        <taxon>Sordariales</taxon>
        <taxon>Chaetomiaceae</taxon>
        <taxon>Trichocladium</taxon>
    </lineage>
</organism>
<sequence>MSPPGVPLPRYLLCSMFLPKHVQHPKQTNRPHKRPHERRLGRQELRHRSNQPSRPVLFLNQSRYITPTSPKSRPPSSYAQEGK</sequence>
<comment type="caution">
    <text evidence="2">The sequence shown here is derived from an EMBL/GenBank/DDBJ whole genome shotgun (WGS) entry which is preliminary data.</text>
</comment>
<dbReference type="AlphaFoldDB" id="A0AAN6UR89"/>
<proteinExistence type="predicted"/>
<evidence type="ECO:0000313" key="2">
    <source>
        <dbReference type="EMBL" id="KAK4137578.1"/>
    </source>
</evidence>
<feature type="compositionally biased region" description="Basic residues" evidence="1">
    <location>
        <begin position="22"/>
        <end position="37"/>
    </location>
</feature>
<feature type="region of interest" description="Disordered" evidence="1">
    <location>
        <begin position="22"/>
        <end position="83"/>
    </location>
</feature>
<evidence type="ECO:0000313" key="3">
    <source>
        <dbReference type="Proteomes" id="UP001304895"/>
    </source>
</evidence>
<keyword evidence="3" id="KW-1185">Reference proteome</keyword>
<name>A0AAN6UR89_9PEZI</name>
<dbReference type="EMBL" id="MU853402">
    <property type="protein sequence ID" value="KAK4137578.1"/>
    <property type="molecule type" value="Genomic_DNA"/>
</dbReference>
<evidence type="ECO:0000256" key="1">
    <source>
        <dbReference type="SAM" id="MobiDB-lite"/>
    </source>
</evidence>
<accession>A0AAN6UR89</accession>
<reference evidence="2" key="1">
    <citation type="journal article" date="2023" name="Mol. Phylogenet. Evol.">
        <title>Genome-scale phylogeny and comparative genomics of the fungal order Sordariales.</title>
        <authorList>
            <person name="Hensen N."/>
            <person name="Bonometti L."/>
            <person name="Westerberg I."/>
            <person name="Brannstrom I.O."/>
            <person name="Guillou S."/>
            <person name="Cros-Aarteil S."/>
            <person name="Calhoun S."/>
            <person name="Haridas S."/>
            <person name="Kuo A."/>
            <person name="Mondo S."/>
            <person name="Pangilinan J."/>
            <person name="Riley R."/>
            <person name="LaButti K."/>
            <person name="Andreopoulos B."/>
            <person name="Lipzen A."/>
            <person name="Chen C."/>
            <person name="Yan M."/>
            <person name="Daum C."/>
            <person name="Ng V."/>
            <person name="Clum A."/>
            <person name="Steindorff A."/>
            <person name="Ohm R.A."/>
            <person name="Martin F."/>
            <person name="Silar P."/>
            <person name="Natvig D.O."/>
            <person name="Lalanne C."/>
            <person name="Gautier V."/>
            <person name="Ament-Velasquez S.L."/>
            <person name="Kruys A."/>
            <person name="Hutchinson M.I."/>
            <person name="Powell A.J."/>
            <person name="Barry K."/>
            <person name="Miller A.N."/>
            <person name="Grigoriev I.V."/>
            <person name="Debuchy R."/>
            <person name="Gladieux P."/>
            <person name="Hiltunen Thoren M."/>
            <person name="Johannesson H."/>
        </authorList>
    </citation>
    <scope>NUCLEOTIDE SEQUENCE</scope>
    <source>
        <strain evidence="2">CBS 123565</strain>
    </source>
</reference>
<protein>
    <submittedName>
        <fullName evidence="2">Uncharacterized protein</fullName>
    </submittedName>
</protein>
<feature type="compositionally biased region" description="Low complexity" evidence="1">
    <location>
        <begin position="66"/>
        <end position="77"/>
    </location>
</feature>
<reference evidence="2" key="2">
    <citation type="submission" date="2023-05" db="EMBL/GenBank/DDBJ databases">
        <authorList>
            <consortium name="Lawrence Berkeley National Laboratory"/>
            <person name="Steindorff A."/>
            <person name="Hensen N."/>
            <person name="Bonometti L."/>
            <person name="Westerberg I."/>
            <person name="Brannstrom I.O."/>
            <person name="Guillou S."/>
            <person name="Cros-Aarteil S."/>
            <person name="Calhoun S."/>
            <person name="Haridas S."/>
            <person name="Kuo A."/>
            <person name="Mondo S."/>
            <person name="Pangilinan J."/>
            <person name="Riley R."/>
            <person name="Labutti K."/>
            <person name="Andreopoulos B."/>
            <person name="Lipzen A."/>
            <person name="Chen C."/>
            <person name="Yanf M."/>
            <person name="Daum C."/>
            <person name="Ng V."/>
            <person name="Clum A."/>
            <person name="Ohm R."/>
            <person name="Martin F."/>
            <person name="Silar P."/>
            <person name="Natvig D."/>
            <person name="Lalanne C."/>
            <person name="Gautier V."/>
            <person name="Ament-Velasquez S.L."/>
            <person name="Kruys A."/>
            <person name="Hutchinson M.I."/>
            <person name="Powell A.J."/>
            <person name="Barry K."/>
            <person name="Miller A.N."/>
            <person name="Grigoriev I.V."/>
            <person name="Debuchy R."/>
            <person name="Gladieux P."/>
            <person name="Thoren M.H."/>
            <person name="Johannesson H."/>
        </authorList>
    </citation>
    <scope>NUCLEOTIDE SEQUENCE</scope>
    <source>
        <strain evidence="2">CBS 123565</strain>
    </source>
</reference>
<gene>
    <name evidence="2" type="ORF">BT67DRAFT_438829</name>
</gene>